<keyword evidence="4" id="KW-0813">Transport</keyword>
<keyword evidence="5" id="KW-1003">Cell membrane</keyword>
<dbReference type="PROSITE" id="PS00211">
    <property type="entry name" value="ABC_TRANSPORTER_1"/>
    <property type="match status" value="1"/>
</dbReference>
<comment type="subcellular location">
    <subcellularLocation>
        <location evidence="2">Cell membrane</location>
        <topology evidence="2">Peripheral membrane protein</topology>
    </subcellularLocation>
    <subcellularLocation>
        <location evidence="1">Membrane</location>
        <topology evidence="1">Multi-pass membrane protein</topology>
    </subcellularLocation>
</comment>
<evidence type="ECO:0000256" key="13">
    <source>
        <dbReference type="SAM" id="Phobius"/>
    </source>
</evidence>
<dbReference type="InterPro" id="IPR027417">
    <property type="entry name" value="P-loop_NTPase"/>
</dbReference>
<dbReference type="InterPro" id="IPR003593">
    <property type="entry name" value="AAA+_ATPase"/>
</dbReference>
<dbReference type="InterPro" id="IPR003339">
    <property type="entry name" value="ABC/ECF_trnsptr_transmembrane"/>
</dbReference>
<dbReference type="InterPro" id="IPR017871">
    <property type="entry name" value="ABC_transporter-like_CS"/>
</dbReference>
<reference evidence="15 16" key="1">
    <citation type="submission" date="2024-11" db="EMBL/GenBank/DDBJ databases">
        <title>Identification and Characterization of a Novel Fosfomycin Bacillithiol Transferase FosB8 in Paenibacillus illinoisensis.</title>
        <authorList>
            <person name="Lu W."/>
        </authorList>
    </citation>
    <scope>NUCLEOTIDE SEQUENCE [LARGE SCALE GENOMIC DNA]</scope>
    <source>
        <strain evidence="15 16">WP77</strain>
    </source>
</reference>
<evidence type="ECO:0000256" key="10">
    <source>
        <dbReference type="ARBA" id="ARBA00022989"/>
    </source>
</evidence>
<feature type="transmembrane region" description="Helical" evidence="13">
    <location>
        <begin position="384"/>
        <end position="402"/>
    </location>
</feature>
<feature type="transmembrane region" description="Helical" evidence="13">
    <location>
        <begin position="339"/>
        <end position="372"/>
    </location>
</feature>
<dbReference type="Pfam" id="PF00005">
    <property type="entry name" value="ABC_tran"/>
    <property type="match status" value="1"/>
</dbReference>
<sequence>MTIELDHLTVEAPESGTRALLQDMSIQFNSGEITLLLGCTGSGKTTLLQTIAGLKPPSAGHIALNGEPFWQNGKVPRPILLQMGFVFQFPEQQLFARSIQREFSYSLRPYRLSDEQKKRQMIESLVQWDPPTDSIEMKQRFNPDRSPFALSGGERRRLGLALGTATKPEWLLLDEPSAGLEAQSVLLLLDVLKRHREAGKGAIVATHDLDTFLPVADRVLLLREGQLIADLTPRELHMQPELLEEAEIGLPPSMRLAQQLRAAGMDLPTALTPEEMAASIAQSPFVASDKLYQQVKQTSVPEKSEGSQQDSAKKEPSNDAQEVLPPKDLYRNMDPRLKWLLYILLVTAAMLQHRWIGLSLTLIPVILALSVLPRQTLAGCVKLMKPLLMFFIISTTLSGTTLDAEGGSLRFGFSLLQAEATLLNVYRLFIVTLASLWFSLTTPYGRMVEGLNWVLGIGKKIRLPVTSFALAVSLIFRFIPMIWSEWQRFSLIVRSRGKAALKPNTVRVRDIGPMVIPLLMSLLQRAEDMTIAMEMRKVRENPMLGVRSTLLVWSKRDTIICGIGFIVFVLFISIRK</sequence>
<feature type="compositionally biased region" description="Polar residues" evidence="12">
    <location>
        <begin position="297"/>
        <end position="310"/>
    </location>
</feature>
<feature type="transmembrane region" description="Helical" evidence="13">
    <location>
        <begin position="557"/>
        <end position="574"/>
    </location>
</feature>
<gene>
    <name evidence="15" type="ORF">ACINKY_04760</name>
</gene>
<dbReference type="SMART" id="SM00382">
    <property type="entry name" value="AAA"/>
    <property type="match status" value="1"/>
</dbReference>
<evidence type="ECO:0000256" key="2">
    <source>
        <dbReference type="ARBA" id="ARBA00004202"/>
    </source>
</evidence>
<dbReference type="Proteomes" id="UP001618531">
    <property type="component" value="Unassembled WGS sequence"/>
</dbReference>
<keyword evidence="10 13" id="KW-1133">Transmembrane helix</keyword>
<dbReference type="PROSITE" id="PS50893">
    <property type="entry name" value="ABC_TRANSPORTER_2"/>
    <property type="match status" value="1"/>
</dbReference>
<dbReference type="CDD" id="cd03225">
    <property type="entry name" value="ABC_cobalt_CbiO_domain1"/>
    <property type="match status" value="1"/>
</dbReference>
<dbReference type="InterPro" id="IPR050095">
    <property type="entry name" value="ECF_ABC_transporter_ATP-bd"/>
</dbReference>
<evidence type="ECO:0000256" key="12">
    <source>
        <dbReference type="SAM" id="MobiDB-lite"/>
    </source>
</evidence>
<keyword evidence="6 13" id="KW-0812">Transmembrane</keyword>
<feature type="transmembrane region" description="Helical" evidence="13">
    <location>
        <begin position="461"/>
        <end position="483"/>
    </location>
</feature>
<evidence type="ECO:0000256" key="5">
    <source>
        <dbReference type="ARBA" id="ARBA00022475"/>
    </source>
</evidence>
<proteinExistence type="inferred from homology"/>
<organism evidence="15 16">
    <name type="scientific">Paenibacillus illinoisensis</name>
    <dbReference type="NCBI Taxonomy" id="59845"/>
    <lineage>
        <taxon>Bacteria</taxon>
        <taxon>Bacillati</taxon>
        <taxon>Bacillota</taxon>
        <taxon>Bacilli</taxon>
        <taxon>Bacillales</taxon>
        <taxon>Paenibacillaceae</taxon>
        <taxon>Paenibacillus</taxon>
    </lineage>
</organism>
<dbReference type="InterPro" id="IPR003439">
    <property type="entry name" value="ABC_transporter-like_ATP-bd"/>
</dbReference>
<dbReference type="Pfam" id="PF02361">
    <property type="entry name" value="CbiQ"/>
    <property type="match status" value="1"/>
</dbReference>
<dbReference type="Gene3D" id="3.40.50.300">
    <property type="entry name" value="P-loop containing nucleotide triphosphate hydrolases"/>
    <property type="match status" value="1"/>
</dbReference>
<keyword evidence="16" id="KW-1185">Reference proteome</keyword>
<dbReference type="EMBL" id="JBIYSL010000001">
    <property type="protein sequence ID" value="MFK0521504.1"/>
    <property type="molecule type" value="Genomic_DNA"/>
</dbReference>
<comment type="similarity">
    <text evidence="3">Belongs to the ABC transporter superfamily.</text>
</comment>
<evidence type="ECO:0000256" key="8">
    <source>
        <dbReference type="ARBA" id="ARBA00022840"/>
    </source>
</evidence>
<accession>A0ABW8HPB9</accession>
<dbReference type="CDD" id="cd16914">
    <property type="entry name" value="EcfT"/>
    <property type="match status" value="1"/>
</dbReference>
<evidence type="ECO:0000256" key="9">
    <source>
        <dbReference type="ARBA" id="ARBA00022967"/>
    </source>
</evidence>
<keyword evidence="7" id="KW-0547">Nucleotide-binding</keyword>
<evidence type="ECO:0000256" key="3">
    <source>
        <dbReference type="ARBA" id="ARBA00005417"/>
    </source>
</evidence>
<keyword evidence="11 13" id="KW-0472">Membrane</keyword>
<evidence type="ECO:0000256" key="1">
    <source>
        <dbReference type="ARBA" id="ARBA00004141"/>
    </source>
</evidence>
<evidence type="ECO:0000259" key="14">
    <source>
        <dbReference type="PROSITE" id="PS50893"/>
    </source>
</evidence>
<dbReference type="PANTHER" id="PTHR43553">
    <property type="entry name" value="HEAVY METAL TRANSPORTER"/>
    <property type="match status" value="1"/>
</dbReference>
<protein>
    <submittedName>
        <fullName evidence="15">ATP-binding cassette domain-containing protein</fullName>
    </submittedName>
</protein>
<evidence type="ECO:0000313" key="16">
    <source>
        <dbReference type="Proteomes" id="UP001618531"/>
    </source>
</evidence>
<dbReference type="GO" id="GO:0005524">
    <property type="term" value="F:ATP binding"/>
    <property type="evidence" value="ECO:0007669"/>
    <property type="project" value="UniProtKB-KW"/>
</dbReference>
<name>A0ABW8HPB9_9BACL</name>
<dbReference type="RefSeq" id="WP_402871636.1">
    <property type="nucleotide sequence ID" value="NZ_JBIYSL010000001.1"/>
</dbReference>
<keyword evidence="9" id="KW-1278">Translocase</keyword>
<evidence type="ECO:0000313" key="15">
    <source>
        <dbReference type="EMBL" id="MFK0521504.1"/>
    </source>
</evidence>
<feature type="domain" description="ABC transporter" evidence="14">
    <location>
        <begin position="3"/>
        <end position="249"/>
    </location>
</feature>
<evidence type="ECO:0000256" key="7">
    <source>
        <dbReference type="ARBA" id="ARBA00022741"/>
    </source>
</evidence>
<evidence type="ECO:0000256" key="11">
    <source>
        <dbReference type="ARBA" id="ARBA00023136"/>
    </source>
</evidence>
<keyword evidence="8 15" id="KW-0067">ATP-binding</keyword>
<feature type="region of interest" description="Disordered" evidence="12">
    <location>
        <begin position="297"/>
        <end position="326"/>
    </location>
</feature>
<evidence type="ECO:0000256" key="6">
    <source>
        <dbReference type="ARBA" id="ARBA00022692"/>
    </source>
</evidence>
<dbReference type="InterPro" id="IPR015856">
    <property type="entry name" value="ABC_transpr_CbiO/EcfA_su"/>
</dbReference>
<evidence type="ECO:0000256" key="4">
    <source>
        <dbReference type="ARBA" id="ARBA00022448"/>
    </source>
</evidence>
<feature type="transmembrane region" description="Helical" evidence="13">
    <location>
        <begin position="422"/>
        <end position="440"/>
    </location>
</feature>
<comment type="caution">
    <text evidence="15">The sequence shown here is derived from an EMBL/GenBank/DDBJ whole genome shotgun (WGS) entry which is preliminary data.</text>
</comment>
<dbReference type="SUPFAM" id="SSF52540">
    <property type="entry name" value="P-loop containing nucleoside triphosphate hydrolases"/>
    <property type="match status" value="1"/>
</dbReference>